<proteinExistence type="predicted"/>
<name>A0ACB7X3N5_9ERIC</name>
<organism evidence="1 2">
    <name type="scientific">Vaccinium darrowii</name>
    <dbReference type="NCBI Taxonomy" id="229202"/>
    <lineage>
        <taxon>Eukaryota</taxon>
        <taxon>Viridiplantae</taxon>
        <taxon>Streptophyta</taxon>
        <taxon>Embryophyta</taxon>
        <taxon>Tracheophyta</taxon>
        <taxon>Spermatophyta</taxon>
        <taxon>Magnoliopsida</taxon>
        <taxon>eudicotyledons</taxon>
        <taxon>Gunneridae</taxon>
        <taxon>Pentapetalae</taxon>
        <taxon>asterids</taxon>
        <taxon>Ericales</taxon>
        <taxon>Ericaceae</taxon>
        <taxon>Vaccinioideae</taxon>
        <taxon>Vaccinieae</taxon>
        <taxon>Vaccinium</taxon>
    </lineage>
</organism>
<accession>A0ACB7X3N5</accession>
<evidence type="ECO:0000313" key="2">
    <source>
        <dbReference type="Proteomes" id="UP000828048"/>
    </source>
</evidence>
<dbReference type="Proteomes" id="UP000828048">
    <property type="component" value="Chromosome 2"/>
</dbReference>
<dbReference type="EMBL" id="CM037152">
    <property type="protein sequence ID" value="KAH7835366.1"/>
    <property type="molecule type" value="Genomic_DNA"/>
</dbReference>
<sequence>MANHAKRLVMSTLTARSRCFSTEKAPETAASLFRKLAAVTTTDGGIADTLDEWVKQGNNTKRYNIIGCVNQLRKFKKYHHALQIYEWMEKGKIKMNNVDHAVCIDLLAKTKGVSSAEEYFNNLEESSKTLKTYGALLSCYCKEKMIDEAADLFEKIKELSFASTLNYNNVMSLYLSIGEPDKVLLLAKEMEGAKIAADKYTYNHLMKGFASMKEYDAAEGVLERMRKDKVTPDWFTYVNLAAIYVDAGLIDKANATLQKLGSMRNVHDCEAYHSLIYLYARLSDLSGVNRAWESLKLAFPKKPKNVSYLVMLSALLKLDDVNGLQKCFSEWESGCSTYDVRLANVILESYLNRNMIEEANALYENMGSREVEPNLRTLDLFMNYYLSNHQRKLALEFFEMGVTKVCSEKIKGFPTDQTVNKFLELLDEEKDEEAAEKFRERVKEIEHLRT</sequence>
<gene>
    <name evidence="1" type="ORF">Vadar_025488</name>
</gene>
<comment type="caution">
    <text evidence="1">The sequence shown here is derived from an EMBL/GenBank/DDBJ whole genome shotgun (WGS) entry which is preliminary data.</text>
</comment>
<keyword evidence="2" id="KW-1185">Reference proteome</keyword>
<protein>
    <submittedName>
        <fullName evidence="1">Uncharacterized protein</fullName>
    </submittedName>
</protein>
<reference evidence="1 2" key="1">
    <citation type="journal article" date="2021" name="Hortic Res">
        <title>High-quality reference genome and annotation aids understanding of berry development for evergreen blueberry (Vaccinium darrowii).</title>
        <authorList>
            <person name="Yu J."/>
            <person name="Hulse-Kemp A.M."/>
            <person name="Babiker E."/>
            <person name="Staton M."/>
        </authorList>
    </citation>
    <scope>NUCLEOTIDE SEQUENCE [LARGE SCALE GENOMIC DNA]</scope>
    <source>
        <strain evidence="2">cv. NJ 8807/NJ 8810</strain>
        <tissue evidence="1">Young leaf</tissue>
    </source>
</reference>
<evidence type="ECO:0000313" key="1">
    <source>
        <dbReference type="EMBL" id="KAH7835366.1"/>
    </source>
</evidence>